<proteinExistence type="predicted"/>
<dbReference type="STRING" id="560819.SAMN05428998_11652"/>
<accession>A0A1Y6C6L4</accession>
<reference evidence="1 2" key="1">
    <citation type="submission" date="2017-04" db="EMBL/GenBank/DDBJ databases">
        <authorList>
            <person name="Afonso C.L."/>
            <person name="Miller P.J."/>
            <person name="Scott M.A."/>
            <person name="Spackman E."/>
            <person name="Goraichik I."/>
            <person name="Dimitrov K.M."/>
            <person name="Suarez D.L."/>
            <person name="Swayne D.E."/>
        </authorList>
    </citation>
    <scope>NUCLEOTIDE SEQUENCE [LARGE SCALE GENOMIC DNA]</scope>
    <source>
        <strain evidence="1 2">USBA 355</strain>
    </source>
</reference>
<dbReference type="Gene3D" id="3.40.50.150">
    <property type="entry name" value="Vaccinia Virus protein VP39"/>
    <property type="match status" value="1"/>
</dbReference>
<evidence type="ECO:0000313" key="2">
    <source>
        <dbReference type="Proteomes" id="UP000192917"/>
    </source>
</evidence>
<sequence length="222" mass="23111">MFEAPGGAETGRDGRLFAPAAARNAAPLAAVLERLLPGEATVLELASGSGQHAVYLAERFPWMTWQPSDADPAARASIEAWRAAAGLGNLRPVLALDAAAPGWAAELAPVSAVLCLNMIHIAPWEACLGLLAGAATLLPEGGPLILYGPFRRAGIATAPSNEAFDRSLRGRDRRWGLRSLEAVAEAALAQGLELAEIIEMPANNLTVALRRSADSAAHGEAL</sequence>
<dbReference type="Pfam" id="PF06080">
    <property type="entry name" value="DUF938"/>
    <property type="match status" value="1"/>
</dbReference>
<dbReference type="InterPro" id="IPR029063">
    <property type="entry name" value="SAM-dependent_MTases_sf"/>
</dbReference>
<dbReference type="InterPro" id="IPR010342">
    <property type="entry name" value="DUF938"/>
</dbReference>
<keyword evidence="2" id="KW-1185">Reference proteome</keyword>
<dbReference type="AlphaFoldDB" id="A0A1Y6C6L4"/>
<evidence type="ECO:0008006" key="3">
    <source>
        <dbReference type="Google" id="ProtNLM"/>
    </source>
</evidence>
<evidence type="ECO:0000313" key="1">
    <source>
        <dbReference type="EMBL" id="SMF45877.1"/>
    </source>
</evidence>
<gene>
    <name evidence="1" type="ORF">SAMN05428998_11652</name>
</gene>
<dbReference type="Proteomes" id="UP000192917">
    <property type="component" value="Unassembled WGS sequence"/>
</dbReference>
<dbReference type="PANTHER" id="PTHR20974:SF0">
    <property type="entry name" value="UPF0585 PROTEIN CG18661"/>
    <property type="match status" value="1"/>
</dbReference>
<dbReference type="SUPFAM" id="SSF53335">
    <property type="entry name" value="S-adenosyl-L-methionine-dependent methyltransferases"/>
    <property type="match status" value="1"/>
</dbReference>
<name>A0A1Y6C6L4_9PROT</name>
<dbReference type="PANTHER" id="PTHR20974">
    <property type="entry name" value="UPF0585 PROTEIN CG18661"/>
    <property type="match status" value="1"/>
</dbReference>
<organism evidence="1 2">
    <name type="scientific">Tistlia consotensis USBA 355</name>
    <dbReference type="NCBI Taxonomy" id="560819"/>
    <lineage>
        <taxon>Bacteria</taxon>
        <taxon>Pseudomonadati</taxon>
        <taxon>Pseudomonadota</taxon>
        <taxon>Alphaproteobacteria</taxon>
        <taxon>Rhodospirillales</taxon>
        <taxon>Rhodovibrionaceae</taxon>
        <taxon>Tistlia</taxon>
    </lineage>
</organism>
<protein>
    <recommendedName>
        <fullName evidence="3">SAM-dependent methyltransferase</fullName>
    </recommendedName>
</protein>
<dbReference type="EMBL" id="FWZX01000016">
    <property type="protein sequence ID" value="SMF45877.1"/>
    <property type="molecule type" value="Genomic_DNA"/>
</dbReference>